<dbReference type="RefSeq" id="WP_200343067.1">
    <property type="nucleotide sequence ID" value="NZ_NRRL01000104.1"/>
</dbReference>
<organism evidence="1 2">
    <name type="scientific">Rhodovibrio sodomensis</name>
    <dbReference type="NCBI Taxonomy" id="1088"/>
    <lineage>
        <taxon>Bacteria</taxon>
        <taxon>Pseudomonadati</taxon>
        <taxon>Pseudomonadota</taxon>
        <taxon>Alphaproteobacteria</taxon>
        <taxon>Rhodospirillales</taxon>
        <taxon>Rhodovibrionaceae</taxon>
        <taxon>Rhodovibrio</taxon>
    </lineage>
</organism>
<accession>A0ABS1DMM1</accession>
<dbReference type="InterPro" id="IPR027417">
    <property type="entry name" value="P-loop_NTPase"/>
</dbReference>
<dbReference type="Gene3D" id="3.40.50.300">
    <property type="entry name" value="P-loop containing nucleotide triphosphate hydrolases"/>
    <property type="match status" value="1"/>
</dbReference>
<evidence type="ECO:0000313" key="2">
    <source>
        <dbReference type="Proteomes" id="UP001296873"/>
    </source>
</evidence>
<evidence type="ECO:0000313" key="1">
    <source>
        <dbReference type="EMBL" id="MBK1670625.1"/>
    </source>
</evidence>
<keyword evidence="2" id="KW-1185">Reference proteome</keyword>
<proteinExistence type="predicted"/>
<dbReference type="Proteomes" id="UP001296873">
    <property type="component" value="Unassembled WGS sequence"/>
</dbReference>
<protein>
    <submittedName>
        <fullName evidence="1">Uncharacterized protein</fullName>
    </submittedName>
</protein>
<gene>
    <name evidence="1" type="ORF">CKO28_21625</name>
</gene>
<sequence>MSAAGPPLGATPAAEAVVGPDVRLADAPWHVLPADDKKYARVRALQLIFQGLSNGLEMRPPAVDPELIRAGTRIGLKVPKDAQ</sequence>
<reference evidence="1 2" key="1">
    <citation type="journal article" date="2020" name="Microorganisms">
        <title>Osmotic Adaptation and Compatible Solute Biosynthesis of Phototrophic Bacteria as Revealed from Genome Analyses.</title>
        <authorList>
            <person name="Imhoff J.F."/>
            <person name="Rahn T."/>
            <person name="Kunzel S."/>
            <person name="Keller A."/>
            <person name="Neulinger S.C."/>
        </authorList>
    </citation>
    <scope>NUCLEOTIDE SEQUENCE [LARGE SCALE GENOMIC DNA]</scope>
    <source>
        <strain evidence="1 2">DSM 9895</strain>
    </source>
</reference>
<dbReference type="EMBL" id="NRRL01000104">
    <property type="protein sequence ID" value="MBK1670625.1"/>
    <property type="molecule type" value="Genomic_DNA"/>
</dbReference>
<comment type="caution">
    <text evidence="1">The sequence shown here is derived from an EMBL/GenBank/DDBJ whole genome shotgun (WGS) entry which is preliminary data.</text>
</comment>
<name>A0ABS1DMM1_9PROT</name>